<dbReference type="PANTHER" id="PTHR30193">
    <property type="entry name" value="ABC TRANSPORTER PERMEASE PROTEIN"/>
    <property type="match status" value="1"/>
</dbReference>
<dbReference type="PROSITE" id="PS50928">
    <property type="entry name" value="ABC_TM1"/>
    <property type="match status" value="1"/>
</dbReference>
<evidence type="ECO:0000256" key="1">
    <source>
        <dbReference type="ARBA" id="ARBA00004651"/>
    </source>
</evidence>
<dbReference type="InterPro" id="IPR051393">
    <property type="entry name" value="ABC_transporter_permease"/>
</dbReference>
<keyword evidence="6 7" id="KW-0472">Membrane</keyword>
<evidence type="ECO:0000256" key="3">
    <source>
        <dbReference type="ARBA" id="ARBA00022475"/>
    </source>
</evidence>
<feature type="transmembrane region" description="Helical" evidence="7">
    <location>
        <begin position="123"/>
        <end position="143"/>
    </location>
</feature>
<keyword evidence="10" id="KW-1185">Reference proteome</keyword>
<feature type="transmembrane region" description="Helical" evidence="7">
    <location>
        <begin position="223"/>
        <end position="248"/>
    </location>
</feature>
<dbReference type="SUPFAM" id="SSF161098">
    <property type="entry name" value="MetI-like"/>
    <property type="match status" value="1"/>
</dbReference>
<evidence type="ECO:0000259" key="8">
    <source>
        <dbReference type="PROSITE" id="PS50928"/>
    </source>
</evidence>
<proteinExistence type="inferred from homology"/>
<feature type="domain" description="ABC transmembrane type-1" evidence="8">
    <location>
        <begin position="86"/>
        <end position="298"/>
    </location>
</feature>
<comment type="similarity">
    <text evidence="7">Belongs to the binding-protein-dependent transport system permease family.</text>
</comment>
<dbReference type="OrthoDB" id="9809527at2"/>
<evidence type="ECO:0000313" key="9">
    <source>
        <dbReference type="EMBL" id="TFE24251.1"/>
    </source>
</evidence>
<evidence type="ECO:0000256" key="6">
    <source>
        <dbReference type="ARBA" id="ARBA00023136"/>
    </source>
</evidence>
<protein>
    <submittedName>
        <fullName evidence="9">Sugar ABC transporter permease</fullName>
    </submittedName>
</protein>
<dbReference type="AlphaFoldDB" id="A0A4Y8LY18"/>
<keyword evidence="2 7" id="KW-0813">Transport</keyword>
<comment type="caution">
    <text evidence="9">The sequence shown here is derived from an EMBL/GenBank/DDBJ whole genome shotgun (WGS) entry which is preliminary data.</text>
</comment>
<gene>
    <name evidence="9" type="ORF">E2980_16570</name>
</gene>
<dbReference type="Proteomes" id="UP000297900">
    <property type="component" value="Unassembled WGS sequence"/>
</dbReference>
<dbReference type="GO" id="GO:0055085">
    <property type="term" value="P:transmembrane transport"/>
    <property type="evidence" value="ECO:0007669"/>
    <property type="project" value="InterPro"/>
</dbReference>
<organism evidence="9 10">
    <name type="scientific">Cohnella luojiensis</name>
    <dbReference type="NCBI Taxonomy" id="652876"/>
    <lineage>
        <taxon>Bacteria</taxon>
        <taxon>Bacillati</taxon>
        <taxon>Bacillota</taxon>
        <taxon>Bacilli</taxon>
        <taxon>Bacillales</taxon>
        <taxon>Paenibacillaceae</taxon>
        <taxon>Cohnella</taxon>
    </lineage>
</organism>
<dbReference type="RefSeq" id="WP_135153320.1">
    <property type="nucleotide sequence ID" value="NZ_SOMN01000027.1"/>
</dbReference>
<evidence type="ECO:0000256" key="5">
    <source>
        <dbReference type="ARBA" id="ARBA00022989"/>
    </source>
</evidence>
<feature type="transmembrane region" description="Helical" evidence="7">
    <location>
        <begin position="163"/>
        <end position="182"/>
    </location>
</feature>
<keyword evidence="3" id="KW-1003">Cell membrane</keyword>
<keyword evidence="5 7" id="KW-1133">Transmembrane helix</keyword>
<dbReference type="Pfam" id="PF00528">
    <property type="entry name" value="BPD_transp_1"/>
    <property type="match status" value="1"/>
</dbReference>
<feature type="transmembrane region" description="Helical" evidence="7">
    <location>
        <begin position="30"/>
        <end position="53"/>
    </location>
</feature>
<sequence length="307" mass="34236">MTNRVKAPATQSGAMLIRTAGRRRNRWSGYLFVGPALLVLMVTSILPIVYVVWMSFQEQTLAGKFEFNGIANYDKLIHDPLYFKSIVNTLTYTVGSAALGLSAAILLAVVLNRNVKGSKFFRILFFLPSVTSEVVTAMMFLWLLDSNFGLMNYMTEQMGFGRINWLLDPTLAMLSVIIVGAWRGASYNTPLFLSAIQNIPKELYEAAAIDGAKSIQQFFRITLPMIVPILSYTIIMAFIGSFQMVAIVDLLTNGGPLDSTMVTLKYIWRQGFEFNNLGYAATLSLGLLPILFFITWIQMRISNRGAA</sequence>
<feature type="transmembrane region" description="Helical" evidence="7">
    <location>
        <begin position="90"/>
        <end position="111"/>
    </location>
</feature>
<comment type="subcellular location">
    <subcellularLocation>
        <location evidence="1 7">Cell membrane</location>
        <topology evidence="1 7">Multi-pass membrane protein</topology>
    </subcellularLocation>
</comment>
<name>A0A4Y8LY18_9BACL</name>
<evidence type="ECO:0000256" key="4">
    <source>
        <dbReference type="ARBA" id="ARBA00022692"/>
    </source>
</evidence>
<evidence type="ECO:0000256" key="7">
    <source>
        <dbReference type="RuleBase" id="RU363032"/>
    </source>
</evidence>
<dbReference type="PANTHER" id="PTHR30193:SF37">
    <property type="entry name" value="INNER MEMBRANE ABC TRANSPORTER PERMEASE PROTEIN YCJO"/>
    <property type="match status" value="1"/>
</dbReference>
<evidence type="ECO:0000256" key="2">
    <source>
        <dbReference type="ARBA" id="ARBA00022448"/>
    </source>
</evidence>
<dbReference type="EMBL" id="SOMN01000027">
    <property type="protein sequence ID" value="TFE24251.1"/>
    <property type="molecule type" value="Genomic_DNA"/>
</dbReference>
<reference evidence="9 10" key="1">
    <citation type="submission" date="2019-03" db="EMBL/GenBank/DDBJ databases">
        <title>Cohnella endophytica sp. nov., a novel endophytic bacterium isolated from bark of Sonneratia apetala.</title>
        <authorList>
            <person name="Tuo L."/>
        </authorList>
    </citation>
    <scope>NUCLEOTIDE SEQUENCE [LARGE SCALE GENOMIC DNA]</scope>
    <source>
        <strain evidence="9 10">CCTCC AB 208254</strain>
    </source>
</reference>
<accession>A0A4Y8LY18</accession>
<dbReference type="GO" id="GO:0005886">
    <property type="term" value="C:plasma membrane"/>
    <property type="evidence" value="ECO:0007669"/>
    <property type="project" value="UniProtKB-SubCell"/>
</dbReference>
<dbReference type="Gene3D" id="1.10.3720.10">
    <property type="entry name" value="MetI-like"/>
    <property type="match status" value="1"/>
</dbReference>
<evidence type="ECO:0000313" key="10">
    <source>
        <dbReference type="Proteomes" id="UP000297900"/>
    </source>
</evidence>
<keyword evidence="4 7" id="KW-0812">Transmembrane</keyword>
<feature type="transmembrane region" description="Helical" evidence="7">
    <location>
        <begin position="277"/>
        <end position="297"/>
    </location>
</feature>
<dbReference type="InterPro" id="IPR035906">
    <property type="entry name" value="MetI-like_sf"/>
</dbReference>
<dbReference type="InterPro" id="IPR000515">
    <property type="entry name" value="MetI-like"/>
</dbReference>
<dbReference type="CDD" id="cd06261">
    <property type="entry name" value="TM_PBP2"/>
    <property type="match status" value="1"/>
</dbReference>